<dbReference type="InterPro" id="IPR001254">
    <property type="entry name" value="Trypsin_dom"/>
</dbReference>
<dbReference type="GO" id="GO:0008233">
    <property type="term" value="F:peptidase activity"/>
    <property type="evidence" value="ECO:0007669"/>
    <property type="project" value="UniProtKB-KW"/>
</dbReference>
<keyword evidence="3" id="KW-0378">Hydrolase</keyword>
<evidence type="ECO:0000256" key="2">
    <source>
        <dbReference type="ARBA" id="ARBA00023157"/>
    </source>
</evidence>
<gene>
    <name evidence="6" type="ORF">GCM10009801_58230</name>
</gene>
<keyword evidence="3" id="KW-0720">Serine protease</keyword>
<dbReference type="GO" id="GO:0006508">
    <property type="term" value="P:proteolysis"/>
    <property type="evidence" value="ECO:0007669"/>
    <property type="project" value="UniProtKB-KW"/>
</dbReference>
<dbReference type="PANTHER" id="PTHR24276:SF98">
    <property type="entry name" value="FI18310P1-RELATED"/>
    <property type="match status" value="1"/>
</dbReference>
<dbReference type="CDD" id="cd00190">
    <property type="entry name" value="Tryp_SPc"/>
    <property type="match status" value="1"/>
</dbReference>
<dbReference type="InterPro" id="IPR018114">
    <property type="entry name" value="TRYPSIN_HIS"/>
</dbReference>
<evidence type="ECO:0000256" key="1">
    <source>
        <dbReference type="ARBA" id="ARBA00007664"/>
    </source>
</evidence>
<dbReference type="PROSITE" id="PS50240">
    <property type="entry name" value="TRYPSIN_DOM"/>
    <property type="match status" value="1"/>
</dbReference>
<dbReference type="PROSITE" id="PS00135">
    <property type="entry name" value="TRYPSIN_SER"/>
    <property type="match status" value="1"/>
</dbReference>
<keyword evidence="2" id="KW-1015">Disulfide bond</keyword>
<dbReference type="Proteomes" id="UP001500016">
    <property type="component" value="Unassembled WGS sequence"/>
</dbReference>
<comment type="similarity">
    <text evidence="1">Belongs to the peptidase S1 family.</text>
</comment>
<comment type="caution">
    <text evidence="6">The sequence shown here is derived from an EMBL/GenBank/DDBJ whole genome shotgun (WGS) entry which is preliminary data.</text>
</comment>
<dbReference type="PANTHER" id="PTHR24276">
    <property type="entry name" value="POLYSERASE-RELATED"/>
    <property type="match status" value="1"/>
</dbReference>
<dbReference type="InterPro" id="IPR001314">
    <property type="entry name" value="Peptidase_S1A"/>
</dbReference>
<dbReference type="InterPro" id="IPR033116">
    <property type="entry name" value="TRYPSIN_SER"/>
</dbReference>
<dbReference type="EMBL" id="BAAAPE010000014">
    <property type="protein sequence ID" value="GAA2091960.1"/>
    <property type="molecule type" value="Genomic_DNA"/>
</dbReference>
<feature type="chain" id="PRO_5046452480" evidence="4">
    <location>
        <begin position="22"/>
        <end position="274"/>
    </location>
</feature>
<dbReference type="InterPro" id="IPR050430">
    <property type="entry name" value="Peptidase_S1"/>
</dbReference>
<proteinExistence type="inferred from homology"/>
<dbReference type="Pfam" id="PF00089">
    <property type="entry name" value="Trypsin"/>
    <property type="match status" value="1"/>
</dbReference>
<feature type="signal peptide" evidence="4">
    <location>
        <begin position="1"/>
        <end position="21"/>
    </location>
</feature>
<dbReference type="InterPro" id="IPR043504">
    <property type="entry name" value="Peptidase_S1_PA_chymotrypsin"/>
</dbReference>
<dbReference type="InterPro" id="IPR009003">
    <property type="entry name" value="Peptidase_S1_PA"/>
</dbReference>
<evidence type="ECO:0000313" key="6">
    <source>
        <dbReference type="EMBL" id="GAA2091960.1"/>
    </source>
</evidence>
<name>A0ABN2WGL8_9ACTN</name>
<keyword evidence="7" id="KW-1185">Reference proteome</keyword>
<evidence type="ECO:0000256" key="4">
    <source>
        <dbReference type="SAM" id="SignalP"/>
    </source>
</evidence>
<evidence type="ECO:0000259" key="5">
    <source>
        <dbReference type="PROSITE" id="PS50240"/>
    </source>
</evidence>
<reference evidence="6 7" key="1">
    <citation type="journal article" date="2019" name="Int. J. Syst. Evol. Microbiol.">
        <title>The Global Catalogue of Microorganisms (GCM) 10K type strain sequencing project: providing services to taxonomists for standard genome sequencing and annotation.</title>
        <authorList>
            <consortium name="The Broad Institute Genomics Platform"/>
            <consortium name="The Broad Institute Genome Sequencing Center for Infectious Disease"/>
            <person name="Wu L."/>
            <person name="Ma J."/>
        </authorList>
    </citation>
    <scope>NUCLEOTIDE SEQUENCE [LARGE SCALE GENOMIC DNA]</scope>
    <source>
        <strain evidence="6 7">JCM 15478</strain>
    </source>
</reference>
<dbReference type="RefSeq" id="WP_344532331.1">
    <property type="nucleotide sequence ID" value="NZ_BAAAPE010000014.1"/>
</dbReference>
<keyword evidence="3 6" id="KW-0645">Protease</keyword>
<sequence>MLVPALLSVLLAALLAPQASAASARDRDADRAVIGGAAVRAQDHPWVVALSSRALFGGTRSGQFCGGAVVGPRTAITAAHCMSREVLGVDRRTVRDLRIITGRGDLRGKAGKEIPVSSVWVNPDYDSRTNRGDVAVLRLKSPLPKSAVIPMAGRGDGAYRPGTTASVFGWGDTSGSGRYATSLRAARVDMVKDGACARSYPGSSEGKFDAASMVCAGVAQGGRDACQGDSGGPLIARGKLVGLVSWGVGCGERGRPGVYTRVSAVADMVRQHGS</sequence>
<dbReference type="PROSITE" id="PS00134">
    <property type="entry name" value="TRYPSIN_HIS"/>
    <property type="match status" value="1"/>
</dbReference>
<evidence type="ECO:0000313" key="7">
    <source>
        <dbReference type="Proteomes" id="UP001500016"/>
    </source>
</evidence>
<evidence type="ECO:0000256" key="3">
    <source>
        <dbReference type="RuleBase" id="RU363034"/>
    </source>
</evidence>
<organism evidence="6 7">
    <name type="scientific">Streptomyces albiaxialis</name>
    <dbReference type="NCBI Taxonomy" id="329523"/>
    <lineage>
        <taxon>Bacteria</taxon>
        <taxon>Bacillati</taxon>
        <taxon>Actinomycetota</taxon>
        <taxon>Actinomycetes</taxon>
        <taxon>Kitasatosporales</taxon>
        <taxon>Streptomycetaceae</taxon>
        <taxon>Streptomyces</taxon>
    </lineage>
</organism>
<dbReference type="PRINTS" id="PR00722">
    <property type="entry name" value="CHYMOTRYPSIN"/>
</dbReference>
<dbReference type="SUPFAM" id="SSF50494">
    <property type="entry name" value="Trypsin-like serine proteases"/>
    <property type="match status" value="1"/>
</dbReference>
<dbReference type="SMART" id="SM00020">
    <property type="entry name" value="Tryp_SPc"/>
    <property type="match status" value="1"/>
</dbReference>
<feature type="domain" description="Peptidase S1" evidence="5">
    <location>
        <begin position="33"/>
        <end position="274"/>
    </location>
</feature>
<accession>A0ABN2WGL8</accession>
<keyword evidence="4" id="KW-0732">Signal</keyword>
<protein>
    <submittedName>
        <fullName evidence="6">Serine protease</fullName>
    </submittedName>
</protein>
<dbReference type="Gene3D" id="2.40.10.10">
    <property type="entry name" value="Trypsin-like serine proteases"/>
    <property type="match status" value="1"/>
</dbReference>